<dbReference type="Proteomes" id="UP001201163">
    <property type="component" value="Unassembled WGS sequence"/>
</dbReference>
<keyword evidence="3" id="KW-1185">Reference proteome</keyword>
<organism evidence="2 3">
    <name type="scientific">Lactarius akahatsu</name>
    <dbReference type="NCBI Taxonomy" id="416441"/>
    <lineage>
        <taxon>Eukaryota</taxon>
        <taxon>Fungi</taxon>
        <taxon>Dikarya</taxon>
        <taxon>Basidiomycota</taxon>
        <taxon>Agaricomycotina</taxon>
        <taxon>Agaricomycetes</taxon>
        <taxon>Russulales</taxon>
        <taxon>Russulaceae</taxon>
        <taxon>Lactarius</taxon>
    </lineage>
</organism>
<dbReference type="EMBL" id="JAKELL010000218">
    <property type="protein sequence ID" value="KAH8978557.1"/>
    <property type="molecule type" value="Genomic_DNA"/>
</dbReference>
<feature type="compositionally biased region" description="Low complexity" evidence="1">
    <location>
        <begin position="106"/>
        <end position="123"/>
    </location>
</feature>
<dbReference type="AlphaFoldDB" id="A0AAD4Q523"/>
<feature type="compositionally biased region" description="Acidic residues" evidence="1">
    <location>
        <begin position="81"/>
        <end position="94"/>
    </location>
</feature>
<sequence>MPTLIHPKPRIFFNVTPIHPTGLTQVDLGEVDEDEESTRTRYSSLPPTPTQAEHNLKEARHQSLPPLTGDTEPSTHLPSLEEVDENDCSAEEMESPFTKDGKTKDGAGTSSKTGAGTSSKTGAVQNDARLRASHGAIIPRSITGIKKEAIKTCWFMVWNEQAISRPPVLHLTVQLELGDLFINQFYSARHGAQVLQVWLLVPKDGSTEYQWQQVRENEKTYHPKLKNRTLAFQPNDTRTVPSWVLRNTDRRQRAMPQIVLG</sequence>
<proteinExistence type="predicted"/>
<accession>A0AAD4Q523</accession>
<evidence type="ECO:0000313" key="3">
    <source>
        <dbReference type="Proteomes" id="UP001201163"/>
    </source>
</evidence>
<reference evidence="2" key="1">
    <citation type="submission" date="2022-01" db="EMBL/GenBank/DDBJ databases">
        <title>Comparative genomics reveals a dynamic genome evolution in the ectomycorrhizal milk-cap (Lactarius) mushrooms.</title>
        <authorList>
            <consortium name="DOE Joint Genome Institute"/>
            <person name="Lebreton A."/>
            <person name="Tang N."/>
            <person name="Kuo A."/>
            <person name="LaButti K."/>
            <person name="Drula E."/>
            <person name="Barry K."/>
            <person name="Clum A."/>
            <person name="Lipzen A."/>
            <person name="Mousain D."/>
            <person name="Ng V."/>
            <person name="Wang R."/>
            <person name="Wang X."/>
            <person name="Dai Y."/>
            <person name="Henrissat B."/>
            <person name="Grigoriev I.V."/>
            <person name="Guerin-Laguette A."/>
            <person name="Yu F."/>
            <person name="Martin F.M."/>
        </authorList>
    </citation>
    <scope>NUCLEOTIDE SEQUENCE</scope>
    <source>
        <strain evidence="2">QP</strain>
    </source>
</reference>
<feature type="compositionally biased region" description="Polar residues" evidence="1">
    <location>
        <begin position="40"/>
        <end position="53"/>
    </location>
</feature>
<evidence type="ECO:0000256" key="1">
    <source>
        <dbReference type="SAM" id="MobiDB-lite"/>
    </source>
</evidence>
<evidence type="ECO:0000313" key="2">
    <source>
        <dbReference type="EMBL" id="KAH8978557.1"/>
    </source>
</evidence>
<gene>
    <name evidence="2" type="ORF">EDB92DRAFT_556430</name>
</gene>
<feature type="region of interest" description="Disordered" evidence="1">
    <location>
        <begin position="20"/>
        <end position="127"/>
    </location>
</feature>
<comment type="caution">
    <text evidence="2">The sequence shown here is derived from an EMBL/GenBank/DDBJ whole genome shotgun (WGS) entry which is preliminary data.</text>
</comment>
<name>A0AAD4Q523_9AGAM</name>
<protein>
    <submittedName>
        <fullName evidence="2">Uncharacterized protein</fullName>
    </submittedName>
</protein>